<evidence type="ECO:0000313" key="2">
    <source>
        <dbReference type="EMBL" id="AWB10141.1"/>
    </source>
</evidence>
<dbReference type="OrthoDB" id="9791520at2"/>
<accession>A0A2R4W007</accession>
<proteinExistence type="predicted"/>
<feature type="chain" id="PRO_5015362063" description="Outer membrane lipoprotein-sorting protein" evidence="1">
    <location>
        <begin position="25"/>
        <end position="208"/>
    </location>
</feature>
<name>A0A2R4W007_THEAF</name>
<gene>
    <name evidence="2" type="ORF">TDSAC_0778</name>
</gene>
<dbReference type="AlphaFoldDB" id="A0A2R4W007"/>
<keyword evidence="3" id="KW-1185">Reference proteome</keyword>
<feature type="signal peptide" evidence="1">
    <location>
        <begin position="1"/>
        <end position="24"/>
    </location>
</feature>
<dbReference type="Proteomes" id="UP000244792">
    <property type="component" value="Chromosome"/>
</dbReference>
<evidence type="ECO:0000313" key="3">
    <source>
        <dbReference type="Proteomes" id="UP000244792"/>
    </source>
</evidence>
<dbReference type="KEGG" id="taci:TDSAC_0778"/>
<dbReference type="RefSeq" id="WP_108308962.1">
    <property type="nucleotide sequence ID" value="NZ_CP020921.1"/>
</dbReference>
<evidence type="ECO:0000256" key="1">
    <source>
        <dbReference type="SAM" id="SignalP"/>
    </source>
</evidence>
<dbReference type="EMBL" id="CP020921">
    <property type="protein sequence ID" value="AWB10141.1"/>
    <property type="molecule type" value="Genomic_DNA"/>
</dbReference>
<organism evidence="2 3">
    <name type="scientific">Thermodesulfobium acidiphilum</name>
    <dbReference type="NCBI Taxonomy" id="1794699"/>
    <lineage>
        <taxon>Bacteria</taxon>
        <taxon>Pseudomonadati</taxon>
        <taxon>Thermodesulfobiota</taxon>
        <taxon>Thermodesulfobiia</taxon>
        <taxon>Thermodesulfobiales</taxon>
        <taxon>Thermodesulfobiaceae</taxon>
        <taxon>Thermodesulfobium</taxon>
    </lineage>
</organism>
<protein>
    <recommendedName>
        <fullName evidence="4">Outer membrane lipoprotein-sorting protein</fullName>
    </recommendedName>
</protein>
<keyword evidence="1" id="KW-0732">Signal</keyword>
<sequence>MKFLKFFFLLFVLPIVLSSGNSSYADVNRVISVLDSIEPQTFVLQISGYRINGTFQVWATKDKVRVDGPFIIGDGSAVINVADNQYFFNSHLLHIAYLMSRKDLEKYADRTFNYLFFPTEGGQIASSATLEGTDTLNIGPCHVYTFSRENLNFTVWIEDYTSWIRKIYIQSPKGDTTVVITDISVGREIPSSTFEIPSWTYTINGVPK</sequence>
<reference evidence="2 3" key="1">
    <citation type="submission" date="2017-04" db="EMBL/GenBank/DDBJ databases">
        <title>Genomic insights into metabolism of Thermodesulfobium acidiphilum.</title>
        <authorList>
            <person name="Toshchakov S.V."/>
            <person name="Frolov E.N."/>
            <person name="Kublanov I.V."/>
            <person name="Samarov N.I."/>
            <person name="Novikov A."/>
            <person name="Lebedinsky A.V."/>
            <person name="Bonch-Osmolovskaya E.A."/>
            <person name="Chernyh N.A."/>
        </authorList>
    </citation>
    <scope>NUCLEOTIDE SEQUENCE [LARGE SCALE GENOMIC DNA]</scope>
    <source>
        <strain evidence="2 3">3127-1</strain>
    </source>
</reference>
<evidence type="ECO:0008006" key="4">
    <source>
        <dbReference type="Google" id="ProtNLM"/>
    </source>
</evidence>